<sequence length="229" mass="25589">MNLSKYLQAQGWGSRKQCQWLIRNGLVSVNGHVLDNEQTEIDPTAVHSLQRDGEPLVVIPYPYYYLLLNKPAGYETSHKPRDYPSVFSLLPDHLRARQPQAVGRLDADTTGVLLITNDGAFNHRLTSPKHKVPKHYRATLKHPADENLCATLRQGVLLHDENETVAAAAASLPQPTTLLLTLTEGKYHQVKRMVAAAGNRVAALHRLRFGDWDCGQLAEGEWCFIDQPA</sequence>
<dbReference type="AlphaFoldDB" id="A0A7D7NBR0"/>
<dbReference type="KEGG" id="nsg:H3L94_00345"/>
<dbReference type="InterPro" id="IPR018496">
    <property type="entry name" value="PsdUridine_synth_RsuA/RluB_CS"/>
</dbReference>
<dbReference type="CDD" id="cd00165">
    <property type="entry name" value="S4"/>
    <property type="match status" value="1"/>
</dbReference>
<dbReference type="PANTHER" id="PTHR47683">
    <property type="entry name" value="PSEUDOURIDINE SYNTHASE FAMILY PROTEIN-RELATED"/>
    <property type="match status" value="1"/>
</dbReference>
<feature type="domain" description="Pseudouridine synthase RsuA/RluA-like" evidence="8">
    <location>
        <begin position="64"/>
        <end position="196"/>
    </location>
</feature>
<dbReference type="Gene3D" id="3.30.70.580">
    <property type="entry name" value="Pseudouridine synthase I, catalytic domain, N-terminal subdomain"/>
    <property type="match status" value="1"/>
</dbReference>
<dbReference type="Proteomes" id="UP000514752">
    <property type="component" value="Chromosome"/>
</dbReference>
<feature type="domain" description="RNA-binding S4" evidence="9">
    <location>
        <begin position="3"/>
        <end position="43"/>
    </location>
</feature>
<dbReference type="InterPro" id="IPR042092">
    <property type="entry name" value="PsdUridine_s_RsuA/RluB/E/F_cat"/>
</dbReference>
<protein>
    <recommendedName>
        <fullName evidence="7">Pseudouridine synthase</fullName>
        <ecNumber evidence="7">5.4.99.-</ecNumber>
    </recommendedName>
</protein>
<name>A0A7D7NBR0_9NEIS</name>
<evidence type="ECO:0000256" key="4">
    <source>
        <dbReference type="ARBA" id="ARBA00036749"/>
    </source>
</evidence>
<evidence type="ECO:0000256" key="7">
    <source>
        <dbReference type="RuleBase" id="RU003887"/>
    </source>
</evidence>
<dbReference type="PANTHER" id="PTHR47683:SF4">
    <property type="entry name" value="PSEUDOURIDINE SYNTHASE"/>
    <property type="match status" value="1"/>
</dbReference>
<evidence type="ECO:0000256" key="6">
    <source>
        <dbReference type="PROSITE-ProRule" id="PRU00182"/>
    </source>
</evidence>
<dbReference type="NCBIfam" id="TIGR00093">
    <property type="entry name" value="pseudouridine synthase"/>
    <property type="match status" value="1"/>
</dbReference>
<dbReference type="EC" id="5.4.99.-" evidence="7"/>
<dbReference type="GO" id="GO:0000455">
    <property type="term" value="P:enzyme-directed rRNA pseudouridine synthesis"/>
    <property type="evidence" value="ECO:0007669"/>
    <property type="project" value="UniProtKB-ARBA"/>
</dbReference>
<dbReference type="GO" id="GO:0160136">
    <property type="term" value="F:16S rRNA pseudouridine(516) synthase activity"/>
    <property type="evidence" value="ECO:0007669"/>
    <property type="project" value="UniProtKB-EC"/>
</dbReference>
<dbReference type="InterPro" id="IPR036986">
    <property type="entry name" value="S4_RNA-bd_sf"/>
</dbReference>
<dbReference type="SUPFAM" id="SSF55174">
    <property type="entry name" value="Alpha-L RNA-binding motif"/>
    <property type="match status" value="1"/>
</dbReference>
<dbReference type="PROSITE" id="PS50889">
    <property type="entry name" value="S4"/>
    <property type="match status" value="1"/>
</dbReference>
<evidence type="ECO:0000259" key="8">
    <source>
        <dbReference type="Pfam" id="PF00849"/>
    </source>
</evidence>
<dbReference type="RefSeq" id="WP_182122203.1">
    <property type="nucleotide sequence ID" value="NZ_CP059567.1"/>
</dbReference>
<dbReference type="InterPro" id="IPR006145">
    <property type="entry name" value="PsdUridine_synth_RsuA/RluA"/>
</dbReference>
<dbReference type="EMBL" id="CP059567">
    <property type="protein sequence ID" value="QMT40556.1"/>
    <property type="molecule type" value="Genomic_DNA"/>
</dbReference>
<evidence type="ECO:0000256" key="1">
    <source>
        <dbReference type="ARBA" id="ARBA00008348"/>
    </source>
</evidence>
<accession>A0A7D7NBR0</accession>
<keyword evidence="2 6" id="KW-0694">RNA-binding</keyword>
<dbReference type="InterPro" id="IPR000748">
    <property type="entry name" value="PsdUridine_synth_RsuA/RluB/E/F"/>
</dbReference>
<comment type="function">
    <text evidence="5">Responsible for synthesis of pseudouridine from uracil-516 in 16S ribosomal RNA.</text>
</comment>
<dbReference type="InterPro" id="IPR020094">
    <property type="entry name" value="TruA/RsuA/RluB/E/F_N"/>
</dbReference>
<organism evidence="10 11">
    <name type="scientific">Neisseria shayeganii</name>
    <dbReference type="NCBI Taxonomy" id="607712"/>
    <lineage>
        <taxon>Bacteria</taxon>
        <taxon>Pseudomonadati</taxon>
        <taxon>Pseudomonadota</taxon>
        <taxon>Betaproteobacteria</taxon>
        <taxon>Neisseriales</taxon>
        <taxon>Neisseriaceae</taxon>
        <taxon>Neisseria</taxon>
    </lineage>
</organism>
<dbReference type="InterPro" id="IPR020103">
    <property type="entry name" value="PsdUridine_synth_cat_dom_sf"/>
</dbReference>
<dbReference type="SUPFAM" id="SSF55120">
    <property type="entry name" value="Pseudouridine synthase"/>
    <property type="match status" value="1"/>
</dbReference>
<dbReference type="Gene3D" id="3.30.70.1560">
    <property type="entry name" value="Alpha-L RNA-binding motif"/>
    <property type="match status" value="1"/>
</dbReference>
<dbReference type="Gene3D" id="3.10.290.10">
    <property type="entry name" value="RNA-binding S4 domain"/>
    <property type="match status" value="1"/>
</dbReference>
<proteinExistence type="inferred from homology"/>
<evidence type="ECO:0000256" key="3">
    <source>
        <dbReference type="ARBA" id="ARBA00023235"/>
    </source>
</evidence>
<dbReference type="Pfam" id="PF00849">
    <property type="entry name" value="PseudoU_synth_2"/>
    <property type="match status" value="1"/>
</dbReference>
<dbReference type="InterPro" id="IPR050343">
    <property type="entry name" value="RsuA_PseudoU_synthase"/>
</dbReference>
<evidence type="ECO:0000259" key="9">
    <source>
        <dbReference type="Pfam" id="PF01479"/>
    </source>
</evidence>
<keyword evidence="3 7" id="KW-0413">Isomerase</keyword>
<gene>
    <name evidence="10" type="ORF">H3L94_00345</name>
</gene>
<evidence type="ECO:0000313" key="10">
    <source>
        <dbReference type="EMBL" id="QMT40556.1"/>
    </source>
</evidence>
<evidence type="ECO:0000256" key="2">
    <source>
        <dbReference type="ARBA" id="ARBA00022884"/>
    </source>
</evidence>
<dbReference type="CDD" id="cd02553">
    <property type="entry name" value="PseudoU_synth_RsuA"/>
    <property type="match status" value="1"/>
</dbReference>
<dbReference type="Pfam" id="PF01479">
    <property type="entry name" value="S4"/>
    <property type="match status" value="1"/>
</dbReference>
<dbReference type="GO" id="GO:0003723">
    <property type="term" value="F:RNA binding"/>
    <property type="evidence" value="ECO:0007669"/>
    <property type="project" value="UniProtKB-KW"/>
</dbReference>
<comment type="similarity">
    <text evidence="1 7">Belongs to the pseudouridine synthase RsuA family.</text>
</comment>
<dbReference type="PROSITE" id="PS01149">
    <property type="entry name" value="PSI_RSU"/>
    <property type="match status" value="1"/>
</dbReference>
<evidence type="ECO:0000256" key="5">
    <source>
        <dbReference type="ARBA" id="ARBA00037590"/>
    </source>
</evidence>
<evidence type="ECO:0000313" key="11">
    <source>
        <dbReference type="Proteomes" id="UP000514752"/>
    </source>
</evidence>
<comment type="catalytic activity">
    <reaction evidence="4">
        <text>uridine(516) in 16S rRNA = pseudouridine(516) in 16S rRNA</text>
        <dbReference type="Rhea" id="RHEA:38867"/>
        <dbReference type="Rhea" id="RHEA-COMP:10089"/>
        <dbReference type="Rhea" id="RHEA-COMP:10090"/>
        <dbReference type="ChEBI" id="CHEBI:65314"/>
        <dbReference type="ChEBI" id="CHEBI:65315"/>
        <dbReference type="EC" id="5.4.99.19"/>
    </reaction>
</comment>
<reference evidence="10 11" key="1">
    <citation type="submission" date="2020-07" db="EMBL/GenBank/DDBJ databases">
        <title>Genomic diversity of species in the Neisseriaceae family.</title>
        <authorList>
            <person name="Vincent A.T."/>
            <person name="Bernet E."/>
            <person name="Veyrier F.J."/>
        </authorList>
    </citation>
    <scope>NUCLEOTIDE SEQUENCE [LARGE SCALE GENOMIC DNA]</scope>
    <source>
        <strain evidence="10 11">DSM 22244</strain>
    </source>
</reference>
<dbReference type="InterPro" id="IPR002942">
    <property type="entry name" value="S4_RNA-bd"/>
</dbReference>